<dbReference type="Gene3D" id="2.30.38.10">
    <property type="entry name" value="Luciferase, Domain 3"/>
    <property type="match status" value="2"/>
</dbReference>
<sequence length="2582" mass="272402">MSSIGPSTSVFPLTRAQAGVWFAQQLDPDNPIFNTAECIELRGDVSIPTLVGAVRDAVGETEVLTGAAEIAPDGGAYLRPGAHPLGAIAVRDLRGDDDPEAAARALMAADHRTVIDPRSECCVRATVFQLDDRIVLLYLGIHHLVIDAYGFGLLMRRIAELYTADVRGETRPACKFTALAPVVAEEATYRASPQFDADRAFWTDYLDDASDAVTLSEGGAGIARTSIGLRLTLGAEQQRGLSAVGKAARASWGDVLTAAVATYLRGASGRGDIVVGFPVMNRLGSAALAVPMSAVNVVPLRLRPAPAATVVDLVGQVRDAVARCRDHYRYRGEDIQNDLRLPAGSGGVVGPSVNVKPFGDRLRFDDLHAAVHSIARGPLQDFMVTARPLDHVGGLEVWVDVDAERYTTDELTTHANRLAHLLDSIAARPDAGDVPLARLSILLPDERRTLLARATGRTLPVPGGLTLPDLLQAQVERDRDAPAASDGTTSLTFGELASRARRLARILVAAGLGPHRRVAVALPRGVDTLVALFAVLEAGGACVPIDPDHPADRVGHVLAETQPGCVVTRSDVAERLRGATGSSRVVEIENLDLTTGEAGPLSVAERGRPLHDLDIAYVIHTSGSTGRPKGVEVPHRGAVNLFHSHRDRVFSRACTVAGRDRLRVGHAWSFAFDASWGPHLWMLGGHELRVVDEDTQRDPARLAAQARAEGWHFVELSPSQLEHIVDADLLPADTVPTLGFGGDAVSENLWRRLRERGGTAFNFYGPTEGTVDVVVAEVVDAAEPVIGVPVANLCAYVLDSELNPVPDGVPGELYVAGPGVVRGYLGAPGATAARFVANPFCADPAGDFSRLYRTGDIVRRRPDGQIVYHGRTDDQVKIRGFRVELGEVESALLRLPGVTRAVATTRPDATGSARLVAYLVGGTPDPVGARDRVANLLPAYMVPSAFVFLDALPLTSNGKIDRKRLPEPDFGVVVSAREPSTELERVLCALTADVLGLDTVGLDDDFFLLGGHSLAAAKLIARVRDAVGVELAIRAVFDNPTVLGLAEQCAVAAGAGQRPPVLPVARGPVSPLSAAQQRLWFQFRLEGPSSTYNIPVALRLRGVPDAAALSVAAGAVLRRHEVLRTVLEDVDGIGMQRVCPAPETAPFAVEHCDPVTLEAALAHAARHPFDLDREFPIRLRLFVTGTESVLLVLTHHIASDELSTPVLMRDLGSAYRAALAGEEPATVGLPVQYADYALWQRELLGAHGDPDGLATAQQEFWRARMAGAPEEIALPTDRLRPAVATFAGGLVERTVATDIADELRNLARSAGASMFMLSHTAIAVALAGSGAGDDVVVGTPTSGRPAAELDQLVGFFVNLVVLRTDLSGDPTLAELVARVRSDDLEAYAHQDLPFDRLVEALSPERSASRHPLFQVLVQHRMPPVVGEFAEFSPTVVTIDTGAAMFDLTVDVVELPGAGLRVRIEYAQDLFDAATAEALADRVVRALDALARTPGARLSAVDLLSSEERAHLSRGAFTPAAPVDFPTAAAVFDAQAERTPHAVALADSRAELTFTELRGRVNRLARHLVAHGVGPETVVGLQLPRGTDIVVAALAVWQAGGAYLPIDPAYPADRIAHMLADAAPVLVLDEDAVAAVDPTLPSGPLAADERNGTPTADTAAYVIYTSGSTGVPKGVVVPHRGVVNLLATQRRRTFGSAAEQHLRVLLTYALAFDSAIDPLLSMLSGHTLHVPGADLAADASGIVEYVRDHHIDAVDCVPLLMAELLREGLLDPAAPHRPRLLAVGGEAVSADLWSALADADGVRATNMYGPTECTVDATIGDVTGTRVHIGAPIDGARAYVLDARMRLVPDGVPGELYVGGPGVTRGYLNRPGLTSGRFVADPYGAPGERLYRTGDLVRWTGSGGPGHSLEYLGRTDDQVKIRGFRIELGEVEAVLASHPAVAAATVVVREDEPDRRRLVGYVAVTASVDGEGLRAHLSSRLPAHMVPAAVVVLDALPVTPNGKVDRRALPVPDFTSVGSAQDAGTDLERRLCAVVAAVLGQDDVGPGDDFFALGGDSIVSIQLVSRARAAGIRFTARDVFEHRTVAGLAAVADTDSQAAPADPTAALGVVPATPIVHDLLDRGGPYARFAQSRLLRAPAGLTIEALNAGVQALLDTHDALRGSFDDRDRVFEIPPSGTVRAADVLSRIDIRGLGGTERADAVRSATDDAYGQLDPAAGSMIRVVLFDAGESESLVLLVIHHLVVDGVSWRILVPDLADACTGASLSPAGTPLRTWSRGLVETAAERRGELALWRAAADAPQRAEIGGRTVDPLRDTMSGTATVEVTVPPEVTEALLTTVPERFNARVDDVLLTALALAVARVRGPGALPIDLEGHGREEQTVPGADLSRTVGWFTTLYPVLLDVAGVDLSDAFGGGESAGGAIKAVKEQMRRIPDNGIGFGMLRYLDPASADTLAAGRPPEIGFNYLGRFTLGEGAGEAWTSPPESGTLGGATDGAMPVSHAIEIGVVTEDSAGGPALRATWGHSPEVVDTATVQRLAAAWGDALRALSGHAAGAGAGGLTPSDLTLADLDQSEIDEFEMEFL</sequence>
<keyword evidence="3" id="KW-0597">Phosphoprotein</keyword>
<accession>A0ABW9FGP6</accession>
<dbReference type="InterPro" id="IPR001242">
    <property type="entry name" value="Condensation_dom"/>
</dbReference>
<dbReference type="CDD" id="cd19540">
    <property type="entry name" value="LCL_NRPS-like"/>
    <property type="match status" value="1"/>
</dbReference>
<dbReference type="Pfam" id="PF00501">
    <property type="entry name" value="AMP-binding"/>
    <property type="match status" value="2"/>
</dbReference>
<dbReference type="InterPro" id="IPR009081">
    <property type="entry name" value="PP-bd_ACP"/>
</dbReference>
<dbReference type="InterPro" id="IPR010060">
    <property type="entry name" value="NRPS_synth"/>
</dbReference>
<dbReference type="SMART" id="SM00823">
    <property type="entry name" value="PKS_PP"/>
    <property type="match status" value="2"/>
</dbReference>
<dbReference type="Gene3D" id="3.30.559.10">
    <property type="entry name" value="Chloramphenicol acetyltransferase-like domain"/>
    <property type="match status" value="3"/>
</dbReference>
<reference evidence="7 8" key="1">
    <citation type="submission" date="2023-11" db="EMBL/GenBank/DDBJ databases">
        <authorList>
            <person name="Val-Calvo J."/>
            <person name="Scortti M."/>
            <person name="Vazquez-Boland J."/>
        </authorList>
    </citation>
    <scope>NUCLEOTIDE SEQUENCE [LARGE SCALE GENOMIC DNA]</scope>
    <source>
        <strain evidence="7 8">PAM 2766</strain>
    </source>
</reference>
<proteinExistence type="predicted"/>
<dbReference type="Pfam" id="PF13193">
    <property type="entry name" value="AMP-binding_C"/>
    <property type="match status" value="2"/>
</dbReference>
<dbReference type="SUPFAM" id="SSF56801">
    <property type="entry name" value="Acetyl-CoA synthetase-like"/>
    <property type="match status" value="2"/>
</dbReference>
<evidence type="ECO:0000256" key="3">
    <source>
        <dbReference type="ARBA" id="ARBA00022553"/>
    </source>
</evidence>
<dbReference type="SUPFAM" id="SSF47336">
    <property type="entry name" value="ACP-like"/>
    <property type="match status" value="2"/>
</dbReference>
<dbReference type="InterPro" id="IPR010071">
    <property type="entry name" value="AA_adenyl_dom"/>
</dbReference>
<evidence type="ECO:0000256" key="5">
    <source>
        <dbReference type="ARBA" id="ARBA00023194"/>
    </source>
</evidence>
<dbReference type="InterPro" id="IPR020845">
    <property type="entry name" value="AMP-binding_CS"/>
</dbReference>
<keyword evidence="8" id="KW-1185">Reference proteome</keyword>
<dbReference type="EMBL" id="JBDLNV010000004">
    <property type="protein sequence ID" value="MFM1724323.1"/>
    <property type="molecule type" value="Genomic_DNA"/>
</dbReference>
<dbReference type="InterPro" id="IPR025110">
    <property type="entry name" value="AMP-bd_C"/>
</dbReference>
<dbReference type="PANTHER" id="PTHR45527:SF1">
    <property type="entry name" value="FATTY ACID SYNTHASE"/>
    <property type="match status" value="1"/>
</dbReference>
<dbReference type="CDD" id="cd05930">
    <property type="entry name" value="A_NRPS"/>
    <property type="match status" value="2"/>
</dbReference>
<evidence type="ECO:0000256" key="2">
    <source>
        <dbReference type="ARBA" id="ARBA00022450"/>
    </source>
</evidence>
<dbReference type="InterPro" id="IPR020806">
    <property type="entry name" value="PKS_PP-bd"/>
</dbReference>
<comment type="caution">
    <text evidence="7">The sequence shown here is derived from an EMBL/GenBank/DDBJ whole genome shotgun (WGS) entry which is preliminary data.</text>
</comment>
<dbReference type="NCBIfam" id="TIGR01733">
    <property type="entry name" value="AA-adenyl-dom"/>
    <property type="match status" value="2"/>
</dbReference>
<feature type="domain" description="Carrier" evidence="6">
    <location>
        <begin position="2021"/>
        <end position="2095"/>
    </location>
</feature>
<feature type="domain" description="Carrier" evidence="6">
    <location>
        <begin position="978"/>
        <end position="1053"/>
    </location>
</feature>
<dbReference type="InterPro" id="IPR045851">
    <property type="entry name" value="AMP-bd_C_sf"/>
</dbReference>
<dbReference type="Pfam" id="PF00550">
    <property type="entry name" value="PP-binding"/>
    <property type="match status" value="2"/>
</dbReference>
<dbReference type="RefSeq" id="WP_420164859.1">
    <property type="nucleotide sequence ID" value="NZ_JBDLNV010000004.1"/>
</dbReference>
<dbReference type="Gene3D" id="3.40.50.980">
    <property type="match status" value="4"/>
</dbReference>
<dbReference type="Proteomes" id="UP001629745">
    <property type="component" value="Unassembled WGS sequence"/>
</dbReference>
<keyword evidence="4" id="KW-0677">Repeat</keyword>
<evidence type="ECO:0000259" key="6">
    <source>
        <dbReference type="PROSITE" id="PS50075"/>
    </source>
</evidence>
<comment type="cofactor">
    <cofactor evidence="1">
        <name>pantetheine 4'-phosphate</name>
        <dbReference type="ChEBI" id="CHEBI:47942"/>
    </cofactor>
</comment>
<dbReference type="InterPro" id="IPR023213">
    <property type="entry name" value="CAT-like_dom_sf"/>
</dbReference>
<keyword evidence="5" id="KW-0045">Antibiotic biosynthesis</keyword>
<evidence type="ECO:0000313" key="8">
    <source>
        <dbReference type="Proteomes" id="UP001629745"/>
    </source>
</evidence>
<dbReference type="Gene3D" id="1.10.1200.10">
    <property type="entry name" value="ACP-like"/>
    <property type="match status" value="2"/>
</dbReference>
<protein>
    <submittedName>
        <fullName evidence="7">Amino acid adenylation domain-containing protein</fullName>
    </submittedName>
</protein>
<evidence type="ECO:0000256" key="1">
    <source>
        <dbReference type="ARBA" id="ARBA00001957"/>
    </source>
</evidence>
<keyword evidence="2" id="KW-0596">Phosphopantetheine</keyword>
<evidence type="ECO:0000256" key="4">
    <source>
        <dbReference type="ARBA" id="ARBA00022737"/>
    </source>
</evidence>
<name>A0ABW9FGP6_9NOCA</name>
<dbReference type="Pfam" id="PF00668">
    <property type="entry name" value="Condensation"/>
    <property type="match status" value="3"/>
</dbReference>
<dbReference type="NCBIfam" id="TIGR01720">
    <property type="entry name" value="NRPS-para261"/>
    <property type="match status" value="1"/>
</dbReference>
<dbReference type="PROSITE" id="PS00455">
    <property type="entry name" value="AMP_BINDING"/>
    <property type="match status" value="2"/>
</dbReference>
<organism evidence="7 8">
    <name type="scientific">Rhodococcus parequi</name>
    <dbReference type="NCBI Taxonomy" id="3137122"/>
    <lineage>
        <taxon>Bacteria</taxon>
        <taxon>Bacillati</taxon>
        <taxon>Actinomycetota</taxon>
        <taxon>Actinomycetes</taxon>
        <taxon>Mycobacteriales</taxon>
        <taxon>Nocardiaceae</taxon>
        <taxon>Rhodococcus</taxon>
    </lineage>
</organism>
<dbReference type="InterPro" id="IPR036736">
    <property type="entry name" value="ACP-like_sf"/>
</dbReference>
<dbReference type="PROSITE" id="PS50075">
    <property type="entry name" value="CARRIER"/>
    <property type="match status" value="2"/>
</dbReference>
<dbReference type="InterPro" id="IPR000873">
    <property type="entry name" value="AMP-dep_synth/lig_dom"/>
</dbReference>
<dbReference type="Gene3D" id="3.30.559.30">
    <property type="entry name" value="Nonribosomal peptide synthetase, condensation domain"/>
    <property type="match status" value="3"/>
</dbReference>
<dbReference type="Gene3D" id="3.30.300.30">
    <property type="match status" value="2"/>
</dbReference>
<dbReference type="PANTHER" id="PTHR45527">
    <property type="entry name" value="NONRIBOSOMAL PEPTIDE SYNTHETASE"/>
    <property type="match status" value="1"/>
</dbReference>
<evidence type="ECO:0000313" key="7">
    <source>
        <dbReference type="EMBL" id="MFM1724323.1"/>
    </source>
</evidence>
<dbReference type="SUPFAM" id="SSF52777">
    <property type="entry name" value="CoA-dependent acyltransferases"/>
    <property type="match status" value="6"/>
</dbReference>
<dbReference type="InterPro" id="IPR006162">
    <property type="entry name" value="Ppantetheine_attach_site"/>
</dbReference>
<dbReference type="PROSITE" id="PS00012">
    <property type="entry name" value="PHOSPHOPANTETHEINE"/>
    <property type="match status" value="2"/>
</dbReference>
<gene>
    <name evidence="7" type="ORF">ABEU20_002906</name>
</gene>